<dbReference type="Pfam" id="PF01048">
    <property type="entry name" value="PNP_UDP_1"/>
    <property type="match status" value="1"/>
</dbReference>
<dbReference type="RefSeq" id="WP_036523236.1">
    <property type="nucleotide sequence ID" value="NZ_JFYZ01000001.1"/>
</dbReference>
<dbReference type="PATRIC" id="fig|158500.4.peg.111"/>
<organism evidence="3 4">
    <name type="scientific">Novosphingobium resinovorum</name>
    <dbReference type="NCBI Taxonomy" id="158500"/>
    <lineage>
        <taxon>Bacteria</taxon>
        <taxon>Pseudomonadati</taxon>
        <taxon>Pseudomonadota</taxon>
        <taxon>Alphaproteobacteria</taxon>
        <taxon>Sphingomonadales</taxon>
        <taxon>Sphingomonadaceae</taxon>
        <taxon>Novosphingobium</taxon>
    </lineage>
</organism>
<dbReference type="CDD" id="cd09008">
    <property type="entry name" value="MTAN"/>
    <property type="match status" value="1"/>
</dbReference>
<feature type="domain" description="Nucleoside phosphorylase" evidence="2">
    <location>
        <begin position="40"/>
        <end position="308"/>
    </location>
</feature>
<dbReference type="GO" id="GO:0003824">
    <property type="term" value="F:catalytic activity"/>
    <property type="evidence" value="ECO:0007669"/>
    <property type="project" value="InterPro"/>
</dbReference>
<name>A0A031K581_9SPHN</name>
<feature type="signal peptide" evidence="1">
    <location>
        <begin position="1"/>
        <end position="22"/>
    </location>
</feature>
<protein>
    <submittedName>
        <fullName evidence="3">Bark storage protein A</fullName>
    </submittedName>
</protein>
<comment type="caution">
    <text evidence="3">The sequence shown here is derived from an EMBL/GenBank/DDBJ whole genome shotgun (WGS) entry which is preliminary data.</text>
</comment>
<dbReference type="InterPro" id="IPR035994">
    <property type="entry name" value="Nucleoside_phosphorylase_sf"/>
</dbReference>
<sequence>MRAVIASALALVAPCLASPALADERLDLTPRTLVMTAYQPEWNALVHAVSEQKEHSLNGSTYLTGTLEGKPVLLMQSGVSMVNAAMNTQLVIDRFTVKRIVFSGIAGGVDPSLTIGDVIVAEDWGQYLEVNFARKAGRKGWKSPEAVSPEAPGNWNFIFPRGVTVPNAATPSKRFFTFAMDPALLDLARKVAPTIAMERCVPPSEHQLPGSELCLAKPPKVVVGGTGVSAGVYADNAEFREYLYKAWHARVLDMESGAVAQVAYANQVPTIVFRSLSDLAGGDKHKNMEDTYERLASVNSAHVVRAFVAALPD</sequence>
<reference evidence="3 4" key="1">
    <citation type="submission" date="2014-03" db="EMBL/GenBank/DDBJ databases">
        <title>Whole genome sequence of Novosphingobium resinovorum KF1.</title>
        <authorList>
            <person name="Gan H.M."/>
            <person name="Gan H.Y."/>
            <person name="Chew T.H."/>
            <person name="Savka M.A."/>
        </authorList>
    </citation>
    <scope>NUCLEOTIDE SEQUENCE [LARGE SCALE GENOMIC DNA]</scope>
    <source>
        <strain evidence="3 4">KF1</strain>
    </source>
</reference>
<evidence type="ECO:0000259" key="2">
    <source>
        <dbReference type="Pfam" id="PF01048"/>
    </source>
</evidence>
<dbReference type="SUPFAM" id="SSF53167">
    <property type="entry name" value="Purine and uridine phosphorylases"/>
    <property type="match status" value="1"/>
</dbReference>
<evidence type="ECO:0000313" key="4">
    <source>
        <dbReference type="Proteomes" id="UP000024329"/>
    </source>
</evidence>
<feature type="chain" id="PRO_5001552335" evidence="1">
    <location>
        <begin position="23"/>
        <end position="313"/>
    </location>
</feature>
<gene>
    <name evidence="3" type="ORF">BV97_00105</name>
</gene>
<evidence type="ECO:0000256" key="1">
    <source>
        <dbReference type="SAM" id="SignalP"/>
    </source>
</evidence>
<dbReference type="InterPro" id="IPR000845">
    <property type="entry name" value="Nucleoside_phosphorylase_d"/>
</dbReference>
<dbReference type="PANTHER" id="PTHR21234">
    <property type="entry name" value="PURINE NUCLEOSIDE PHOSPHORYLASE"/>
    <property type="match status" value="1"/>
</dbReference>
<dbReference type="PANTHER" id="PTHR21234:SF42">
    <property type="entry name" value="PHOSPHORYLASE SUPERFAMILY PROTEIN"/>
    <property type="match status" value="1"/>
</dbReference>
<dbReference type="AlphaFoldDB" id="A0A031K581"/>
<keyword evidence="1" id="KW-0732">Signal</keyword>
<evidence type="ECO:0000313" key="3">
    <source>
        <dbReference type="EMBL" id="EZP84354.1"/>
    </source>
</evidence>
<dbReference type="STRING" id="158500.BES08_00620"/>
<accession>A0A031K581</accession>
<dbReference type="Proteomes" id="UP000024329">
    <property type="component" value="Unassembled WGS sequence"/>
</dbReference>
<dbReference type="eggNOG" id="COG0775">
    <property type="taxonomic scope" value="Bacteria"/>
</dbReference>
<proteinExistence type="predicted"/>
<dbReference type="Gene3D" id="3.40.50.1580">
    <property type="entry name" value="Nucleoside phosphorylase domain"/>
    <property type="match status" value="1"/>
</dbReference>
<dbReference type="GO" id="GO:0009116">
    <property type="term" value="P:nucleoside metabolic process"/>
    <property type="evidence" value="ECO:0007669"/>
    <property type="project" value="InterPro"/>
</dbReference>
<dbReference type="EMBL" id="JFYZ01000001">
    <property type="protein sequence ID" value="EZP84354.1"/>
    <property type="molecule type" value="Genomic_DNA"/>
</dbReference>